<sequence>MHFPTFKKESLISLAILVFAGAVSFSIVFVGSERVLAEQPRETSSLDSGLVSRWNADNVTGKTVTDIGGGGNPGTMTGGVTVTKDENDENMFEFNGSSGRISMGNPAGLNFGTEPFSLEVWFRWDGGGSSVNNIIRKSNYPSDGGPGSGYWLRLGRDSGLLEFSIGATTGPEGQSFITASVSPNVWHYVVATRDDSDRVALYVDGESHGKVVRLASRADATSNSPFTLGAWEDQGSEFFSGQIGEVSVYNRALDALEVRMIAAIWQGDGPGGCRTETECRAYCEQAEHSRECLAFVKKYRLASDEEIAQWEKFIDVVENGGPGDCRTEESCINYCADSSHIVECTNFVAKYNLVPPEELAEMQKIAAAVKAGAKLPGNCNGKAACITYCEDSAHIEECVVFLERAGLISSADADFMRRAKGQSPGDCARGTKNPEEGKKACSAFCAKSENQQVCMDFAVKVGLISAEDAKEMSGGGSMEDFNACLPHIDQKTLKCFDVLGHDAFEQLKAGRVPDDFKDMKAMLGKMKEVRACINKGVDESFKKLPPGGLVCLEQELGENPIEKIKSGKISCQQFSGMQERMSSCFMGQLQSQLDACLGLSCADMGACFEKLGFGQKGGERGDQSQQSDPAISSKMDKIQEKINSCATEQIRGCLAKDCAEMMSCINALQGQAGEQKEEGESGTDPALKQEITAKMASCIEQQGGAGTQCAKQGGTWNGTQCDFSTKAILNADECAKNGGSWDGAKCNFPTPPTSGDQSQVPQGYASWQAFCMAQPGDSRCTAYAPQIDCSLFAQVPSCSYVGATDSQNYGYCKQCYPDR</sequence>
<evidence type="ECO:0000313" key="4">
    <source>
        <dbReference type="EMBL" id="OGY99521.1"/>
    </source>
</evidence>
<feature type="domain" description="Laminin G" evidence="3">
    <location>
        <begin position="90"/>
        <end position="273"/>
    </location>
</feature>
<dbReference type="AlphaFoldDB" id="A0A1G2CE93"/>
<evidence type="ECO:0000313" key="5">
    <source>
        <dbReference type="Proteomes" id="UP000178880"/>
    </source>
</evidence>
<evidence type="ECO:0000256" key="2">
    <source>
        <dbReference type="ARBA" id="ARBA00023157"/>
    </source>
</evidence>
<dbReference type="InterPro" id="IPR006558">
    <property type="entry name" value="LamG-like"/>
</dbReference>
<keyword evidence="2" id="KW-1015">Disulfide bond</keyword>
<dbReference type="InterPro" id="IPR013320">
    <property type="entry name" value="ConA-like_dom_sf"/>
</dbReference>
<evidence type="ECO:0000259" key="3">
    <source>
        <dbReference type="PROSITE" id="PS50025"/>
    </source>
</evidence>
<dbReference type="SMART" id="SM00560">
    <property type="entry name" value="LamGL"/>
    <property type="match status" value="1"/>
</dbReference>
<name>A0A1G2CE93_9BACT</name>
<dbReference type="PROSITE" id="PS50025">
    <property type="entry name" value="LAM_G_DOMAIN"/>
    <property type="match status" value="1"/>
</dbReference>
<dbReference type="Pfam" id="PF13385">
    <property type="entry name" value="Laminin_G_3"/>
    <property type="match status" value="1"/>
</dbReference>
<dbReference type="Proteomes" id="UP000178880">
    <property type="component" value="Unassembled WGS sequence"/>
</dbReference>
<reference evidence="4 5" key="1">
    <citation type="journal article" date="2016" name="Nat. Commun.">
        <title>Thousands of microbial genomes shed light on interconnected biogeochemical processes in an aquifer system.</title>
        <authorList>
            <person name="Anantharaman K."/>
            <person name="Brown C.T."/>
            <person name="Hug L.A."/>
            <person name="Sharon I."/>
            <person name="Castelle C.J."/>
            <person name="Probst A.J."/>
            <person name="Thomas B.C."/>
            <person name="Singh A."/>
            <person name="Wilkins M.J."/>
            <person name="Karaoz U."/>
            <person name="Brodie E.L."/>
            <person name="Williams K.H."/>
            <person name="Hubbard S.S."/>
            <person name="Banfield J.F."/>
        </authorList>
    </citation>
    <scope>NUCLEOTIDE SEQUENCE [LARGE SCALE GENOMIC DNA]</scope>
</reference>
<accession>A0A1G2CE93</accession>
<dbReference type="EMBL" id="MHLA01000015">
    <property type="protein sequence ID" value="OGY99521.1"/>
    <property type="molecule type" value="Genomic_DNA"/>
</dbReference>
<evidence type="ECO:0000256" key="1">
    <source>
        <dbReference type="ARBA" id="ARBA00022729"/>
    </source>
</evidence>
<dbReference type="SUPFAM" id="SSF49899">
    <property type="entry name" value="Concanavalin A-like lectins/glucanases"/>
    <property type="match status" value="1"/>
</dbReference>
<protein>
    <recommendedName>
        <fullName evidence="3">Laminin G domain-containing protein</fullName>
    </recommendedName>
</protein>
<comment type="caution">
    <text evidence="4">The sequence shown here is derived from an EMBL/GenBank/DDBJ whole genome shotgun (WGS) entry which is preliminary data.</text>
</comment>
<proteinExistence type="predicted"/>
<dbReference type="STRING" id="1798650.A2945_01535"/>
<dbReference type="Gene3D" id="2.60.120.200">
    <property type="match status" value="1"/>
</dbReference>
<keyword evidence="1" id="KW-0732">Signal</keyword>
<dbReference type="InterPro" id="IPR001791">
    <property type="entry name" value="Laminin_G"/>
</dbReference>
<organism evidence="4 5">
    <name type="scientific">Candidatus Liptonbacteria bacterium RIFCSPLOWO2_01_FULL_52_25</name>
    <dbReference type="NCBI Taxonomy" id="1798650"/>
    <lineage>
        <taxon>Bacteria</taxon>
        <taxon>Candidatus Liptoniibacteriota</taxon>
    </lineage>
</organism>
<gene>
    <name evidence="4" type="ORF">A2945_01535</name>
</gene>